<feature type="domain" description="Cyclic nucleotide-binding" evidence="5">
    <location>
        <begin position="653"/>
        <end position="772"/>
    </location>
</feature>
<accession>A0ABT5ER96</accession>
<dbReference type="InterPro" id="IPR009050">
    <property type="entry name" value="Globin-like_sf"/>
</dbReference>
<dbReference type="GO" id="GO:0008483">
    <property type="term" value="F:transaminase activity"/>
    <property type="evidence" value="ECO:0007669"/>
    <property type="project" value="UniProtKB-KW"/>
</dbReference>
<evidence type="ECO:0000313" key="7">
    <source>
        <dbReference type="Proteomes" id="UP001221411"/>
    </source>
</evidence>
<feature type="domain" description="Cyclic nucleotide-binding" evidence="5">
    <location>
        <begin position="487"/>
        <end position="589"/>
    </location>
</feature>
<dbReference type="InterPro" id="IPR018490">
    <property type="entry name" value="cNMP-bd_dom_sf"/>
</dbReference>
<sequence length="1396" mass="150878">MFESGRSPPPPASTALRSLTEFDGYRLLERLGEGAMGEVWRALDLTIDRHVAIKMIRSAYPAERDRERFRLEALALGRIEHPNVVAVYRSGETLGQPYIVYELVAGQSVDTLVGTLEWQEVLALGVDVARGLAAAHHASVLHRDLKPANVMRTRTGAGKLIDFGVAKVPARPAFLEEAGPESIARFVANGGLPADVTRKGDILGTPRYLAPELWKGAPATAASDIYALGLVLWELLAGIPPYGPKRPLMQLVDAILKEPLPSIASLRPDIPFELSASVDRAVQKDPAKRFASADALAAALEGVVATMRALGLLPEAAASPSERQAELVRMMFKRAVSRSSFPQRFYERLFARHPEMRHLFPHDLTGQGRKLVTALTASVACLRDPHGLYAMLEELGARHVLYGVREAHVDSFGEALRAELDLTEGGRMDDELAEAWGQAWEQLASAVRRGIQRASLPEGEAKADSGITPRTARDPSTIGALLGATALFSDLDADERRDLAARMRPFHAEPGEVLCTQGAPADQLYLVEDGLLAVSIRTPGDDRIFVGESGPGGVLGEHALNQPMLRAATVTTVRRASGYTLEIADFEHLRRVHNPAALKVLRRLSLHLCSELRGVTRELMGPAPPAASTSASDLGEGHPLTPPIASSLRSLPFFESFSDERLAVIAGVLVEREVPRGRMIFAEGASRGSAFLLARGTVEITVRAGHRHMHLAVLGPGKTMGMEALLDHGPQRVTCTARENVVLLELAPEPLARLFASSPAMAFELVEAINRDLIDALRQTDAGIVRRAAQALVVGTHGDRAMGTKTLMRMTLASTTRAGTEDLVEQTLRGFVDGLGTLLDIPHALHEAANTTRLHASPDDASSDKEALLGKVRASILGDDVVLHGPFGPRRLVQADDTASGRSLSFLEEFLRSEVMPLSSGTGAQTSRLCEEAGDLLHESVGGGSDDVVLFCGSDATAAVEEMVRALGLALSPELDERYHLRERIPENERPVVFLGPHEAPSNELPWRASIADVVTIDADAEGRIDLHALEAALVRHANRPLKIGSFSLASQVTGIVADDVAITTLLHRHGALSFWDSTTAGPSLDIRMNPEGSGALASKDAVFLSPHECIGGLGTPGVLVAKRALVARRKEAGPPALLDSIRAGLVFQLKAAIGTDTIRAREDDFIKRALASFRTNEKIWVLGPPEHERLSIVSLVIRHGRDQFLHWNFVVALLNDLFGIQARGGGPSAGPYGHLILGIDPEPSAAFAEAVEAGCGVLQLGWVRVHFNAFMTETVFLYIVAAIHMIAHDGWKLLPMYRCDAATGRWTHVAGRPRPALRLKDLSYRGGELEYRSMRTSEPESALATYLDEARAILASAAVEGPPDPQNEPDIPEAFQHLRWFPTPLEAWRAHRAGR</sequence>
<evidence type="ECO:0000259" key="5">
    <source>
        <dbReference type="PROSITE" id="PS50042"/>
    </source>
</evidence>
<dbReference type="InterPro" id="IPR017441">
    <property type="entry name" value="Protein_kinase_ATP_BS"/>
</dbReference>
<comment type="caution">
    <text evidence="6">The sequence shown here is derived from an EMBL/GenBank/DDBJ whole genome shotgun (WGS) entry which is preliminary data.</text>
</comment>
<feature type="region of interest" description="Disordered" evidence="2">
    <location>
        <begin position="455"/>
        <end position="474"/>
    </location>
</feature>
<dbReference type="InterPro" id="IPR011009">
    <property type="entry name" value="Kinase-like_dom_sf"/>
</dbReference>
<proteinExistence type="predicted"/>
<dbReference type="Pfam" id="PF00027">
    <property type="entry name" value="cNMP_binding"/>
    <property type="match status" value="2"/>
</dbReference>
<dbReference type="Gene3D" id="1.10.490.10">
    <property type="entry name" value="Globins"/>
    <property type="match status" value="1"/>
</dbReference>
<gene>
    <name evidence="6" type="ORF">POL67_20485</name>
</gene>
<feature type="domain" description="Globin" evidence="3">
    <location>
        <begin position="317"/>
        <end position="452"/>
    </location>
</feature>
<feature type="binding site" evidence="1">
    <location>
        <position position="54"/>
    </location>
    <ligand>
        <name>ATP</name>
        <dbReference type="ChEBI" id="CHEBI:30616"/>
    </ligand>
</feature>
<keyword evidence="7" id="KW-1185">Reference proteome</keyword>
<dbReference type="InterPro" id="IPR000595">
    <property type="entry name" value="cNMP-bd_dom"/>
</dbReference>
<dbReference type="PANTHER" id="PTHR43686:SF1">
    <property type="entry name" value="AMINOTRAN_5 DOMAIN-CONTAINING PROTEIN"/>
    <property type="match status" value="1"/>
</dbReference>
<dbReference type="PANTHER" id="PTHR43686">
    <property type="entry name" value="SULFURTRANSFERASE-RELATED"/>
    <property type="match status" value="1"/>
</dbReference>
<dbReference type="InterPro" id="IPR000971">
    <property type="entry name" value="Globin"/>
</dbReference>
<dbReference type="SUPFAM" id="SSF53383">
    <property type="entry name" value="PLP-dependent transferases"/>
    <property type="match status" value="1"/>
</dbReference>
<dbReference type="Proteomes" id="UP001221411">
    <property type="component" value="Unassembled WGS sequence"/>
</dbReference>
<dbReference type="SUPFAM" id="SSF46458">
    <property type="entry name" value="Globin-like"/>
    <property type="match status" value="1"/>
</dbReference>
<keyword evidence="6" id="KW-0032">Aminotransferase</keyword>
<dbReference type="SUPFAM" id="SSF56112">
    <property type="entry name" value="Protein kinase-like (PK-like)"/>
    <property type="match status" value="1"/>
</dbReference>
<dbReference type="InterPro" id="IPR014710">
    <property type="entry name" value="RmlC-like_jellyroll"/>
</dbReference>
<dbReference type="RefSeq" id="WP_271919528.1">
    <property type="nucleotide sequence ID" value="NZ_JAQNDO010000001.1"/>
</dbReference>
<feature type="domain" description="Protein kinase" evidence="4">
    <location>
        <begin position="25"/>
        <end position="304"/>
    </location>
</feature>
<dbReference type="InterPro" id="IPR015422">
    <property type="entry name" value="PyrdxlP-dep_Trfase_small"/>
</dbReference>
<dbReference type="Gene3D" id="3.30.200.20">
    <property type="entry name" value="Phosphorylase Kinase, domain 1"/>
    <property type="match status" value="1"/>
</dbReference>
<keyword evidence="1" id="KW-0547">Nucleotide-binding</keyword>
<name>A0ABT5ER96_9BACT</name>
<dbReference type="Gene3D" id="2.60.120.10">
    <property type="entry name" value="Jelly Rolls"/>
    <property type="match status" value="2"/>
</dbReference>
<dbReference type="PROSITE" id="PS50011">
    <property type="entry name" value="PROTEIN_KINASE_DOM"/>
    <property type="match status" value="1"/>
</dbReference>
<evidence type="ECO:0000256" key="1">
    <source>
        <dbReference type="PROSITE-ProRule" id="PRU10141"/>
    </source>
</evidence>
<dbReference type="Gene3D" id="3.40.640.10">
    <property type="entry name" value="Type I PLP-dependent aspartate aminotransferase-like (Major domain)"/>
    <property type="match status" value="1"/>
</dbReference>
<dbReference type="InterPro" id="IPR015421">
    <property type="entry name" value="PyrdxlP-dep_Trfase_major"/>
</dbReference>
<evidence type="ECO:0000256" key="2">
    <source>
        <dbReference type="SAM" id="MobiDB-lite"/>
    </source>
</evidence>
<evidence type="ECO:0000313" key="6">
    <source>
        <dbReference type="EMBL" id="MDC0743718.1"/>
    </source>
</evidence>
<protein>
    <submittedName>
        <fullName evidence="6">Aminotransferase class V-fold PLP-dependent enzyme</fullName>
    </submittedName>
</protein>
<organism evidence="6 7">
    <name type="scientific">Polyangium mundeleinium</name>
    <dbReference type="NCBI Taxonomy" id="2995306"/>
    <lineage>
        <taxon>Bacteria</taxon>
        <taxon>Pseudomonadati</taxon>
        <taxon>Myxococcota</taxon>
        <taxon>Polyangia</taxon>
        <taxon>Polyangiales</taxon>
        <taxon>Polyangiaceae</taxon>
        <taxon>Polyangium</taxon>
    </lineage>
</organism>
<dbReference type="Gene3D" id="1.10.510.10">
    <property type="entry name" value="Transferase(Phosphotransferase) domain 1"/>
    <property type="match status" value="1"/>
</dbReference>
<dbReference type="InterPro" id="IPR000719">
    <property type="entry name" value="Prot_kinase_dom"/>
</dbReference>
<dbReference type="SMART" id="SM00220">
    <property type="entry name" value="S_TKc"/>
    <property type="match status" value="1"/>
</dbReference>
<keyword evidence="1" id="KW-0067">ATP-binding</keyword>
<dbReference type="PROSITE" id="PS50042">
    <property type="entry name" value="CNMP_BINDING_3"/>
    <property type="match status" value="2"/>
</dbReference>
<dbReference type="Pfam" id="PF00042">
    <property type="entry name" value="Globin"/>
    <property type="match status" value="1"/>
</dbReference>
<dbReference type="PROSITE" id="PS00888">
    <property type="entry name" value="CNMP_BINDING_1"/>
    <property type="match status" value="1"/>
</dbReference>
<dbReference type="EMBL" id="JAQNDO010000001">
    <property type="protein sequence ID" value="MDC0743718.1"/>
    <property type="molecule type" value="Genomic_DNA"/>
</dbReference>
<dbReference type="Gene3D" id="3.90.1150.10">
    <property type="entry name" value="Aspartate Aminotransferase, domain 1"/>
    <property type="match status" value="1"/>
</dbReference>
<dbReference type="SMART" id="SM00100">
    <property type="entry name" value="cNMP"/>
    <property type="match status" value="2"/>
</dbReference>
<dbReference type="InterPro" id="IPR012292">
    <property type="entry name" value="Globin/Proto"/>
</dbReference>
<keyword evidence="6" id="KW-0808">Transferase</keyword>
<evidence type="ECO:0000259" key="3">
    <source>
        <dbReference type="PROSITE" id="PS01033"/>
    </source>
</evidence>
<dbReference type="CDD" id="cd00038">
    <property type="entry name" value="CAP_ED"/>
    <property type="match status" value="2"/>
</dbReference>
<feature type="region of interest" description="Disordered" evidence="2">
    <location>
        <begin position="620"/>
        <end position="639"/>
    </location>
</feature>
<dbReference type="InterPro" id="IPR015424">
    <property type="entry name" value="PyrdxlP-dep_Trfase"/>
</dbReference>
<dbReference type="SUPFAM" id="SSF51206">
    <property type="entry name" value="cAMP-binding domain-like"/>
    <property type="match status" value="2"/>
</dbReference>
<dbReference type="PROSITE" id="PS00107">
    <property type="entry name" value="PROTEIN_KINASE_ATP"/>
    <property type="match status" value="1"/>
</dbReference>
<dbReference type="InterPro" id="IPR018488">
    <property type="entry name" value="cNMP-bd_CS"/>
</dbReference>
<reference evidence="6 7" key="1">
    <citation type="submission" date="2022-11" db="EMBL/GenBank/DDBJ databases">
        <title>Minimal conservation of predation-associated metabolite biosynthetic gene clusters underscores biosynthetic potential of Myxococcota including descriptions for ten novel species: Archangium lansinium sp. nov., Myxococcus landrumus sp. nov., Nannocystis bai.</title>
        <authorList>
            <person name="Ahearne A."/>
            <person name="Stevens C."/>
            <person name="Dowd S."/>
        </authorList>
    </citation>
    <scope>NUCLEOTIDE SEQUENCE [LARGE SCALE GENOMIC DNA]</scope>
    <source>
        <strain evidence="6 7">RJM3</strain>
    </source>
</reference>
<dbReference type="Pfam" id="PF00069">
    <property type="entry name" value="Pkinase"/>
    <property type="match status" value="1"/>
</dbReference>
<dbReference type="CDD" id="cd14014">
    <property type="entry name" value="STKc_PknB_like"/>
    <property type="match status" value="1"/>
</dbReference>
<evidence type="ECO:0000259" key="4">
    <source>
        <dbReference type="PROSITE" id="PS50011"/>
    </source>
</evidence>
<dbReference type="PROSITE" id="PS01033">
    <property type="entry name" value="GLOBIN"/>
    <property type="match status" value="1"/>
</dbReference>